<comment type="subcellular location">
    <subcellularLocation>
        <location evidence="1">Membrane</location>
        <topology evidence="1">Multi-pass membrane protein</topology>
    </subcellularLocation>
</comment>
<evidence type="ECO:0000313" key="9">
    <source>
        <dbReference type="Proteomes" id="UP000482960"/>
    </source>
</evidence>
<feature type="transmembrane region" description="Helical" evidence="6">
    <location>
        <begin position="83"/>
        <end position="104"/>
    </location>
</feature>
<keyword evidence="3 6" id="KW-0812">Transmembrane</keyword>
<reference evidence="8 9" key="2">
    <citation type="submission" date="2020-03" db="EMBL/GenBank/DDBJ databases">
        <authorList>
            <person name="Ichikawa N."/>
            <person name="Kimura A."/>
            <person name="Kitahashi Y."/>
            <person name="Uohara A."/>
        </authorList>
    </citation>
    <scope>NUCLEOTIDE SEQUENCE [LARGE SCALE GENOMIC DNA]</scope>
    <source>
        <strain evidence="8 9">NBRC 108638</strain>
    </source>
</reference>
<comment type="similarity">
    <text evidence="2">Belongs to the EamA transporter family.</text>
</comment>
<dbReference type="AlphaFoldDB" id="A0A6V8LEB4"/>
<feature type="transmembrane region" description="Helical" evidence="6">
    <location>
        <begin position="111"/>
        <end position="128"/>
    </location>
</feature>
<feature type="transmembrane region" description="Helical" evidence="6">
    <location>
        <begin position="54"/>
        <end position="77"/>
    </location>
</feature>
<feature type="transmembrane region" description="Helical" evidence="6">
    <location>
        <begin position="168"/>
        <end position="187"/>
    </location>
</feature>
<feature type="transmembrane region" description="Helical" evidence="6">
    <location>
        <begin position="134"/>
        <end position="156"/>
    </location>
</feature>
<keyword evidence="5 6" id="KW-0472">Membrane</keyword>
<keyword evidence="4 6" id="KW-1133">Transmembrane helix</keyword>
<feature type="transmembrane region" description="Helical" evidence="6">
    <location>
        <begin position="28"/>
        <end position="45"/>
    </location>
</feature>
<dbReference type="GO" id="GO:0016020">
    <property type="term" value="C:membrane"/>
    <property type="evidence" value="ECO:0007669"/>
    <property type="project" value="UniProtKB-SubCell"/>
</dbReference>
<dbReference type="Pfam" id="PF00892">
    <property type="entry name" value="EamA"/>
    <property type="match status" value="2"/>
</dbReference>
<evidence type="ECO:0000256" key="3">
    <source>
        <dbReference type="ARBA" id="ARBA00022692"/>
    </source>
</evidence>
<evidence type="ECO:0000256" key="6">
    <source>
        <dbReference type="SAM" id="Phobius"/>
    </source>
</evidence>
<dbReference type="Gene3D" id="1.10.3730.20">
    <property type="match status" value="1"/>
</dbReference>
<evidence type="ECO:0000256" key="5">
    <source>
        <dbReference type="ARBA" id="ARBA00023136"/>
    </source>
</evidence>
<dbReference type="EMBL" id="BLPG01000001">
    <property type="protein sequence ID" value="GFJ94000.1"/>
    <property type="molecule type" value="Genomic_DNA"/>
</dbReference>
<dbReference type="InterPro" id="IPR037185">
    <property type="entry name" value="EmrE-like"/>
</dbReference>
<dbReference type="InterPro" id="IPR050638">
    <property type="entry name" value="AA-Vitamin_Transporters"/>
</dbReference>
<comment type="caution">
    <text evidence="8">The sequence shown here is derived from an EMBL/GenBank/DDBJ whole genome shotgun (WGS) entry which is preliminary data.</text>
</comment>
<dbReference type="InterPro" id="IPR000620">
    <property type="entry name" value="EamA_dom"/>
</dbReference>
<dbReference type="PANTHER" id="PTHR32322">
    <property type="entry name" value="INNER MEMBRANE TRANSPORTER"/>
    <property type="match status" value="1"/>
</dbReference>
<feature type="transmembrane region" description="Helical" evidence="6">
    <location>
        <begin position="199"/>
        <end position="219"/>
    </location>
</feature>
<feature type="transmembrane region" description="Helical" evidence="6">
    <location>
        <begin position="226"/>
        <end position="247"/>
    </location>
</feature>
<organism evidence="8 9">
    <name type="scientific">Phytohabitans rumicis</name>
    <dbReference type="NCBI Taxonomy" id="1076125"/>
    <lineage>
        <taxon>Bacteria</taxon>
        <taxon>Bacillati</taxon>
        <taxon>Actinomycetota</taxon>
        <taxon>Actinomycetes</taxon>
        <taxon>Micromonosporales</taxon>
        <taxon>Micromonosporaceae</taxon>
    </lineage>
</organism>
<evidence type="ECO:0000256" key="4">
    <source>
        <dbReference type="ARBA" id="ARBA00022989"/>
    </source>
</evidence>
<proteinExistence type="inferred from homology"/>
<dbReference type="Proteomes" id="UP000482960">
    <property type="component" value="Unassembled WGS sequence"/>
</dbReference>
<name>A0A6V8LEB4_9ACTN</name>
<feature type="transmembrane region" description="Helical" evidence="6">
    <location>
        <begin position="253"/>
        <end position="275"/>
    </location>
</feature>
<gene>
    <name evidence="8" type="ORF">Prum_076420</name>
</gene>
<evidence type="ECO:0000256" key="2">
    <source>
        <dbReference type="ARBA" id="ARBA00007362"/>
    </source>
</evidence>
<reference evidence="8 9" key="1">
    <citation type="submission" date="2020-03" db="EMBL/GenBank/DDBJ databases">
        <title>Whole genome shotgun sequence of Phytohabitans rumicis NBRC 108638.</title>
        <authorList>
            <person name="Komaki H."/>
            <person name="Tamura T."/>
        </authorList>
    </citation>
    <scope>NUCLEOTIDE SEQUENCE [LARGE SCALE GENOMIC DNA]</scope>
    <source>
        <strain evidence="8 9">NBRC 108638</strain>
    </source>
</reference>
<evidence type="ECO:0000313" key="8">
    <source>
        <dbReference type="EMBL" id="GFJ94000.1"/>
    </source>
</evidence>
<evidence type="ECO:0000256" key="1">
    <source>
        <dbReference type="ARBA" id="ARBA00004141"/>
    </source>
</evidence>
<dbReference type="PANTHER" id="PTHR32322:SF2">
    <property type="entry name" value="EAMA DOMAIN-CONTAINING PROTEIN"/>
    <property type="match status" value="1"/>
</dbReference>
<protein>
    <submittedName>
        <fullName evidence="8">ABC transporter permease</fullName>
    </submittedName>
</protein>
<feature type="domain" description="EamA" evidence="7">
    <location>
        <begin position="137"/>
        <end position="269"/>
    </location>
</feature>
<accession>A0A6V8LEB4</accession>
<feature type="domain" description="EamA" evidence="7">
    <location>
        <begin position="5"/>
        <end position="127"/>
    </location>
</feature>
<dbReference type="SUPFAM" id="SSF103481">
    <property type="entry name" value="Multidrug resistance efflux transporter EmrE"/>
    <property type="match status" value="2"/>
</dbReference>
<sequence>MAVTAIAPVAWGATYFVTHRFLPADYPLYGAVIRALPAGLLLLLVRRRLPHGSWWWRSLVLGTLNMGAFFALVYLAAQTLPTSVASTVMATSPVAMMLLAWAALSERPRATHLAGAAVGIGGVCLMLLDGSGGIEVAGVLASIAAMVMSSFGYVLAKRWSAGVDVFSLTAWQLIAGGAVLVPVALAVEGAPPTLDGPAIVGFGYVTVVATALAFAVWFTGLRHLSAATVGLVGLLNPVTGVLLGTAIAGEALAVRQVCGVALVFAGVLLGQASGLQSTILERLVRSRRADGMCEVNIHDRASHDLHACADPT</sequence>
<evidence type="ECO:0000259" key="7">
    <source>
        <dbReference type="Pfam" id="PF00892"/>
    </source>
</evidence>
<keyword evidence="9" id="KW-1185">Reference proteome</keyword>